<reference evidence="1" key="1">
    <citation type="submission" date="2016-02" db="EMBL/GenBank/DDBJ databases">
        <title>WGS assembly of Manihot esculenta.</title>
        <authorList>
            <person name="Bredeson J.V."/>
            <person name="Prochnik S.E."/>
            <person name="Lyons J.B."/>
            <person name="Schmutz J."/>
            <person name="Grimwood J."/>
            <person name="Vrebalov J."/>
            <person name="Bart R.S."/>
            <person name="Amuge T."/>
            <person name="Ferguson M.E."/>
            <person name="Green R."/>
            <person name="Putnam N."/>
            <person name="Stites J."/>
            <person name="Rounsley S."/>
            <person name="Rokhsar D.S."/>
        </authorList>
    </citation>
    <scope>NUCLEOTIDE SEQUENCE [LARGE SCALE GENOMIC DNA]</scope>
    <source>
        <tissue evidence="1">Leaf</tissue>
    </source>
</reference>
<dbReference type="AlphaFoldDB" id="A0A2C9UPB2"/>
<accession>A0A2C9UPB2</accession>
<name>A0A2C9UPB2_MANES</name>
<evidence type="ECO:0000313" key="1">
    <source>
        <dbReference type="EMBL" id="OAY32892.1"/>
    </source>
</evidence>
<protein>
    <submittedName>
        <fullName evidence="1">Uncharacterized protein</fullName>
    </submittedName>
</protein>
<sequence>MNIFICLCKKSHIHCGEMETGYGHVKVLHSTFCLVIVFKYDNMLSYCQL</sequence>
<proteinExistence type="predicted"/>
<dbReference type="EMBL" id="CM004399">
    <property type="protein sequence ID" value="OAY32892.1"/>
    <property type="molecule type" value="Genomic_DNA"/>
</dbReference>
<organism evidence="1">
    <name type="scientific">Manihot esculenta</name>
    <name type="common">Cassava</name>
    <name type="synonym">Jatropha manihot</name>
    <dbReference type="NCBI Taxonomy" id="3983"/>
    <lineage>
        <taxon>Eukaryota</taxon>
        <taxon>Viridiplantae</taxon>
        <taxon>Streptophyta</taxon>
        <taxon>Embryophyta</taxon>
        <taxon>Tracheophyta</taxon>
        <taxon>Spermatophyta</taxon>
        <taxon>Magnoliopsida</taxon>
        <taxon>eudicotyledons</taxon>
        <taxon>Gunneridae</taxon>
        <taxon>Pentapetalae</taxon>
        <taxon>rosids</taxon>
        <taxon>fabids</taxon>
        <taxon>Malpighiales</taxon>
        <taxon>Euphorbiaceae</taxon>
        <taxon>Crotonoideae</taxon>
        <taxon>Manihoteae</taxon>
        <taxon>Manihot</taxon>
    </lineage>
</organism>
<gene>
    <name evidence="1" type="ORF">MANES_13G053800</name>
</gene>